<accession>A0A2P6SBY8</accession>
<proteinExistence type="predicted"/>
<comment type="caution">
    <text evidence="1">The sequence shown here is derived from an EMBL/GenBank/DDBJ whole genome shotgun (WGS) entry which is preliminary data.</text>
</comment>
<protein>
    <submittedName>
        <fullName evidence="1">Uncharacterized protein</fullName>
    </submittedName>
</protein>
<dbReference type="EMBL" id="PDCK01000039">
    <property type="protein sequence ID" value="PRQ56186.1"/>
    <property type="molecule type" value="Genomic_DNA"/>
</dbReference>
<organism evidence="1 2">
    <name type="scientific">Rosa chinensis</name>
    <name type="common">China rose</name>
    <dbReference type="NCBI Taxonomy" id="74649"/>
    <lineage>
        <taxon>Eukaryota</taxon>
        <taxon>Viridiplantae</taxon>
        <taxon>Streptophyta</taxon>
        <taxon>Embryophyta</taxon>
        <taxon>Tracheophyta</taxon>
        <taxon>Spermatophyta</taxon>
        <taxon>Magnoliopsida</taxon>
        <taxon>eudicotyledons</taxon>
        <taxon>Gunneridae</taxon>
        <taxon>Pentapetalae</taxon>
        <taxon>rosids</taxon>
        <taxon>fabids</taxon>
        <taxon>Rosales</taxon>
        <taxon>Rosaceae</taxon>
        <taxon>Rosoideae</taxon>
        <taxon>Rosoideae incertae sedis</taxon>
        <taxon>Rosa</taxon>
    </lineage>
</organism>
<keyword evidence="2" id="KW-1185">Reference proteome</keyword>
<reference evidence="1 2" key="1">
    <citation type="journal article" date="2018" name="Nat. Genet.">
        <title>The Rosa genome provides new insights in the design of modern roses.</title>
        <authorList>
            <person name="Bendahmane M."/>
        </authorList>
    </citation>
    <scope>NUCLEOTIDE SEQUENCE [LARGE SCALE GENOMIC DNA]</scope>
    <source>
        <strain evidence="2">cv. Old Blush</strain>
    </source>
</reference>
<evidence type="ECO:0000313" key="1">
    <source>
        <dbReference type="EMBL" id="PRQ56186.1"/>
    </source>
</evidence>
<evidence type="ECO:0000313" key="2">
    <source>
        <dbReference type="Proteomes" id="UP000238479"/>
    </source>
</evidence>
<dbReference type="Proteomes" id="UP000238479">
    <property type="component" value="Chromosome 1"/>
</dbReference>
<sequence>MWELFTTIWPEMWKSKPTFLLQQIGQRRFPATSGHKPRSIRSALSLSSCSPSFITQIEAWRKKA</sequence>
<dbReference type="Gramene" id="PRQ56186">
    <property type="protein sequence ID" value="PRQ56186"/>
    <property type="gene ID" value="RchiOBHm_Chr1g0333021"/>
</dbReference>
<name>A0A2P6SBY8_ROSCH</name>
<dbReference type="AlphaFoldDB" id="A0A2P6SBY8"/>
<gene>
    <name evidence="1" type="ORF">RchiOBHm_Chr1g0333021</name>
</gene>